<accession>A0ABV7IRF7</accession>
<dbReference type="EMBL" id="JBHRTQ010000011">
    <property type="protein sequence ID" value="MFC3175245.1"/>
    <property type="molecule type" value="Genomic_DNA"/>
</dbReference>
<evidence type="ECO:0000313" key="2">
    <source>
        <dbReference type="Proteomes" id="UP001595604"/>
    </source>
</evidence>
<dbReference type="Pfam" id="PF12096">
    <property type="entry name" value="DUF3572"/>
    <property type="match status" value="1"/>
</dbReference>
<comment type="caution">
    <text evidence="1">The sequence shown here is derived from an EMBL/GenBank/DDBJ whole genome shotgun (WGS) entry which is preliminary data.</text>
</comment>
<organism evidence="1 2">
    <name type="scientific">Novosphingobium bradum</name>
    <dbReference type="NCBI Taxonomy" id="1737444"/>
    <lineage>
        <taxon>Bacteria</taxon>
        <taxon>Pseudomonadati</taxon>
        <taxon>Pseudomonadota</taxon>
        <taxon>Alphaproteobacteria</taxon>
        <taxon>Sphingomonadales</taxon>
        <taxon>Sphingomonadaceae</taxon>
        <taxon>Novosphingobium</taxon>
    </lineage>
</organism>
<reference evidence="2" key="1">
    <citation type="journal article" date="2019" name="Int. J. Syst. Evol. Microbiol.">
        <title>The Global Catalogue of Microorganisms (GCM) 10K type strain sequencing project: providing services to taxonomists for standard genome sequencing and annotation.</title>
        <authorList>
            <consortium name="The Broad Institute Genomics Platform"/>
            <consortium name="The Broad Institute Genome Sequencing Center for Infectious Disease"/>
            <person name="Wu L."/>
            <person name="Ma J."/>
        </authorList>
    </citation>
    <scope>NUCLEOTIDE SEQUENCE [LARGE SCALE GENOMIC DNA]</scope>
    <source>
        <strain evidence="2">KCTC 42984</strain>
    </source>
</reference>
<dbReference type="RefSeq" id="WP_379510622.1">
    <property type="nucleotide sequence ID" value="NZ_JBHRTQ010000011.1"/>
</dbReference>
<dbReference type="InterPro" id="IPR021955">
    <property type="entry name" value="DUF3572"/>
</dbReference>
<dbReference type="Proteomes" id="UP001595604">
    <property type="component" value="Unassembled WGS sequence"/>
</dbReference>
<proteinExistence type="predicted"/>
<keyword evidence="2" id="KW-1185">Reference proteome</keyword>
<name>A0ABV7IRF7_9SPHN</name>
<gene>
    <name evidence="1" type="ORF">ACFOD9_13370</name>
</gene>
<sequence length="111" mass="11499">MLSAARLGWMADLYALGKTLTILREPSSPIDPQALALGALGWLLQSESRAERLLSLTGLTPEALRAGIGDRAVLCAVLDFLAAHEPDLVGAAEALGVAPEALVRAAGELQA</sequence>
<evidence type="ECO:0000313" key="1">
    <source>
        <dbReference type="EMBL" id="MFC3175245.1"/>
    </source>
</evidence>
<protein>
    <submittedName>
        <fullName evidence="1">DUF3572 family protein</fullName>
    </submittedName>
</protein>